<dbReference type="GO" id="GO:0005730">
    <property type="term" value="C:nucleolus"/>
    <property type="evidence" value="ECO:0007669"/>
    <property type="project" value="TreeGrafter"/>
</dbReference>
<name>A0A835ZCF0_9STRA</name>
<protein>
    <submittedName>
        <fullName evidence="2">Ribonuclease H-like domain-containing protein</fullName>
    </submittedName>
</protein>
<evidence type="ECO:0000313" key="2">
    <source>
        <dbReference type="EMBL" id="KAG5191807.1"/>
    </source>
</evidence>
<dbReference type="GO" id="GO:0000175">
    <property type="term" value="F:3'-5'-RNA exonuclease activity"/>
    <property type="evidence" value="ECO:0007669"/>
    <property type="project" value="InterPro"/>
</dbReference>
<dbReference type="GO" id="GO:0071035">
    <property type="term" value="P:nuclear polyadenylation-dependent rRNA catabolic process"/>
    <property type="evidence" value="ECO:0007669"/>
    <property type="project" value="TreeGrafter"/>
</dbReference>
<dbReference type="InterPro" id="IPR036397">
    <property type="entry name" value="RNaseH_sf"/>
</dbReference>
<dbReference type="AlphaFoldDB" id="A0A835ZCF0"/>
<evidence type="ECO:0000259" key="1">
    <source>
        <dbReference type="Pfam" id="PF01612"/>
    </source>
</evidence>
<dbReference type="GO" id="GO:0071051">
    <property type="term" value="P:poly(A)-dependent snoRNA 3'-end processing"/>
    <property type="evidence" value="ECO:0007669"/>
    <property type="project" value="TreeGrafter"/>
</dbReference>
<feature type="domain" description="3'-5' exonuclease" evidence="1">
    <location>
        <begin position="137"/>
        <end position="234"/>
    </location>
</feature>
<dbReference type="GO" id="GO:0000176">
    <property type="term" value="C:nuclear exosome (RNase complex)"/>
    <property type="evidence" value="ECO:0007669"/>
    <property type="project" value="TreeGrafter"/>
</dbReference>
<dbReference type="GO" id="GO:0071044">
    <property type="term" value="P:histone mRNA catabolic process"/>
    <property type="evidence" value="ECO:0007669"/>
    <property type="project" value="TreeGrafter"/>
</dbReference>
<organism evidence="2 3">
    <name type="scientific">Tribonema minus</name>
    <dbReference type="NCBI Taxonomy" id="303371"/>
    <lineage>
        <taxon>Eukaryota</taxon>
        <taxon>Sar</taxon>
        <taxon>Stramenopiles</taxon>
        <taxon>Ochrophyta</taxon>
        <taxon>PX clade</taxon>
        <taxon>Xanthophyceae</taxon>
        <taxon>Tribonematales</taxon>
        <taxon>Tribonemataceae</taxon>
        <taxon>Tribonema</taxon>
    </lineage>
</organism>
<dbReference type="GO" id="GO:0071040">
    <property type="term" value="P:nuclear polyadenylation-dependent antisense transcript catabolic process"/>
    <property type="evidence" value="ECO:0007669"/>
    <property type="project" value="TreeGrafter"/>
</dbReference>
<evidence type="ECO:0000313" key="3">
    <source>
        <dbReference type="Proteomes" id="UP000664859"/>
    </source>
</evidence>
<proteinExistence type="predicted"/>
<dbReference type="Pfam" id="PF01612">
    <property type="entry name" value="DNA_pol_A_exo1"/>
    <property type="match status" value="1"/>
</dbReference>
<dbReference type="InterPro" id="IPR012337">
    <property type="entry name" value="RNaseH-like_sf"/>
</dbReference>
<dbReference type="SUPFAM" id="SSF53098">
    <property type="entry name" value="Ribonuclease H-like"/>
    <property type="match status" value="1"/>
</dbReference>
<dbReference type="GO" id="GO:0071036">
    <property type="term" value="P:nuclear polyadenylation-dependent snoRNA catabolic process"/>
    <property type="evidence" value="ECO:0007669"/>
    <property type="project" value="TreeGrafter"/>
</dbReference>
<dbReference type="GO" id="GO:0071039">
    <property type="term" value="P:nuclear polyadenylation-dependent CUT catabolic process"/>
    <property type="evidence" value="ECO:0007669"/>
    <property type="project" value="TreeGrafter"/>
</dbReference>
<dbReference type="GO" id="GO:0071037">
    <property type="term" value="P:nuclear polyadenylation-dependent snRNA catabolic process"/>
    <property type="evidence" value="ECO:0007669"/>
    <property type="project" value="TreeGrafter"/>
</dbReference>
<dbReference type="PANTHER" id="PTHR12124:SF47">
    <property type="entry name" value="EXOSOME COMPONENT 10"/>
    <property type="match status" value="1"/>
</dbReference>
<accession>A0A835ZCF0</accession>
<dbReference type="GO" id="GO:0071038">
    <property type="term" value="P:TRAMP-dependent tRNA surveillance pathway"/>
    <property type="evidence" value="ECO:0007669"/>
    <property type="project" value="TreeGrafter"/>
</dbReference>
<dbReference type="OrthoDB" id="1920326at2759"/>
<dbReference type="EMBL" id="JAFCMP010000014">
    <property type="protein sequence ID" value="KAG5191807.1"/>
    <property type="molecule type" value="Genomic_DNA"/>
</dbReference>
<reference evidence="2" key="1">
    <citation type="submission" date="2021-02" db="EMBL/GenBank/DDBJ databases">
        <title>First Annotated Genome of the Yellow-green Alga Tribonema minus.</title>
        <authorList>
            <person name="Mahan K.M."/>
        </authorList>
    </citation>
    <scope>NUCLEOTIDE SEQUENCE</scope>
    <source>
        <strain evidence="2">UTEX B ZZ1240</strain>
    </source>
</reference>
<sequence>MQVPVPPAHPARCRCRRRRRYVVVSRSGAFTGLEPCIGGARFFREGTAKPRVPPAALAPAAAAVVAPGAAAQERVRVLLSTKAHNAAAAAAAARPEPWWVPPLRPPPRWQATWADVPAAAAALARARRCADTPLTLVETPRGVAALAAELTRAREFAFDVESHSYRSYHGLTCLLQVSTDAGGDFIVDPLAPGMWEAMTQLRAVFADPDVLKVGHAISGCDVPSLHRDFGIVMAGGTCL</sequence>
<dbReference type="GO" id="GO:0000467">
    <property type="term" value="P:exonucleolytic trimming to generate mature 3'-end of 5.8S rRNA from tricistronic rRNA transcript (SSU-rRNA, 5.8S rRNA, LSU-rRNA)"/>
    <property type="evidence" value="ECO:0007669"/>
    <property type="project" value="InterPro"/>
</dbReference>
<dbReference type="GO" id="GO:0003727">
    <property type="term" value="F:single-stranded RNA binding"/>
    <property type="evidence" value="ECO:0007669"/>
    <property type="project" value="TreeGrafter"/>
</dbReference>
<dbReference type="PANTHER" id="PTHR12124">
    <property type="entry name" value="POLYMYOSITIS/SCLERODERMA AUTOANTIGEN-RELATED"/>
    <property type="match status" value="1"/>
</dbReference>
<dbReference type="InterPro" id="IPR002562">
    <property type="entry name" value="3'-5'_exonuclease_dom"/>
</dbReference>
<comment type="caution">
    <text evidence="2">The sequence shown here is derived from an EMBL/GenBank/DDBJ whole genome shotgun (WGS) entry which is preliminary data.</text>
</comment>
<dbReference type="InterPro" id="IPR045092">
    <property type="entry name" value="Rrp6-like"/>
</dbReference>
<keyword evidence="3" id="KW-1185">Reference proteome</keyword>
<dbReference type="Gene3D" id="3.30.420.10">
    <property type="entry name" value="Ribonuclease H-like superfamily/Ribonuclease H"/>
    <property type="match status" value="1"/>
</dbReference>
<gene>
    <name evidence="2" type="ORF">JKP88DRAFT_174060</name>
</gene>
<dbReference type="Proteomes" id="UP000664859">
    <property type="component" value="Unassembled WGS sequence"/>
</dbReference>